<dbReference type="InterPro" id="IPR014043">
    <property type="entry name" value="Acyl_transferase_dom"/>
</dbReference>
<accession>A0A380P6Y2</accession>
<dbReference type="Proteomes" id="UP000254150">
    <property type="component" value="Unassembled WGS sequence"/>
</dbReference>
<dbReference type="InterPro" id="IPR049489">
    <property type="entry name" value="FabD-like_helical_ins"/>
</dbReference>
<evidence type="ECO:0000256" key="4">
    <source>
        <dbReference type="ARBA" id="ARBA00048462"/>
    </source>
</evidence>
<evidence type="ECO:0000313" key="8">
    <source>
        <dbReference type="Proteomes" id="UP000254150"/>
    </source>
</evidence>
<dbReference type="SUPFAM" id="SSF55048">
    <property type="entry name" value="Probable ACP-binding domain of malonyl-CoA ACP transacylase"/>
    <property type="match status" value="1"/>
</dbReference>
<dbReference type="SUPFAM" id="SSF52151">
    <property type="entry name" value="FabD/lysophospholipase-like"/>
    <property type="match status" value="1"/>
</dbReference>
<dbReference type="InterPro" id="IPR016036">
    <property type="entry name" value="Malonyl_transacylase_ACP-bd"/>
</dbReference>
<sequence length="764" mass="82193">MHAWLFPGQGSHRPGMGADVLKRFPDHVAAADEILGLAVGELCLHDSGGLLRDTRHVQPALFVVEALTALAAREDGAPPPGVLAGHSLGEYAALFTAGCFDFETGVRLTRHRGELMARAAPGSMLAVLGLPLAEVAKALERHGAAAVDIANHNSATQVVLAGPREALDEVAARLKEEGLARSVPLRVSAPFHSRHMRDAAADFAEFLARFRLREPDTPVIANATARPYGPDVAGTLVRQIAEPVRWEPSMRHLLDLGATDVTEQGPGNVLTDLWHTARRQYEAAPPARAAERRPPRPAREPAGRRDQGLPRFCAEDLGSEEFRRDHGLRHAYLAGSMYQGVSSTDLVLRMGRAGLLGFFGSGGLPTEEIDAALGLLARESGPDRPYGVNLLHTPDDPAREEAVADLLLRHGVRRVEAAGFTRITPALVRVRFSGSHRDRQGRAVAGRHVVAKVSRPEMAEAFAAPAPGALLDRLVAGGGLTAEEAALARELPVSGDLCVEADSGGHTDGAGALTLFPTIARLRETAPAVHGRPWRIRVGAAGGLGTPEAVAAAFLMGADFVLTGSVNQCSPQAGTSDEVKDLLARIGVQDTAYAPAGDMFELGARVQVVRKGTLFAARANKLHQLYQRHGSLEELDEATRRSLEEQCFGRSLAEVWRETERHLAAKRPEELARAEANPRYRMALVFRWYFVHSTRVALRGVPEERVNYQIHCGPAMGAFNRLVAGTELADWRRRHVEVVAGLLMTGAAGVLTDRLHTLAGHPEP</sequence>
<dbReference type="NCBIfam" id="TIGR00128">
    <property type="entry name" value="fabD"/>
    <property type="match status" value="1"/>
</dbReference>
<dbReference type="SUPFAM" id="SSF51412">
    <property type="entry name" value="Inosine monophosphate dehydrogenase (IMPDH)"/>
    <property type="match status" value="1"/>
</dbReference>
<protein>
    <recommendedName>
        <fullName evidence="1">[acyl-carrier-protein] S-malonyltransferase</fullName>
        <ecNumber evidence="1">2.3.1.39</ecNumber>
    </recommendedName>
</protein>
<dbReference type="Gene3D" id="3.40.366.10">
    <property type="entry name" value="Malonyl-Coenzyme A Acyl Carrier Protein, domain 2"/>
    <property type="match status" value="1"/>
</dbReference>
<dbReference type="NCBIfam" id="TIGR02814">
    <property type="entry name" value="pfaD_fam"/>
    <property type="match status" value="1"/>
</dbReference>
<evidence type="ECO:0000256" key="2">
    <source>
        <dbReference type="ARBA" id="ARBA00022679"/>
    </source>
</evidence>
<evidence type="ECO:0000259" key="6">
    <source>
        <dbReference type="SMART" id="SM00827"/>
    </source>
</evidence>
<dbReference type="InterPro" id="IPR014179">
    <property type="entry name" value="PfaD-like_TIM-barrel"/>
</dbReference>
<comment type="catalytic activity">
    <reaction evidence="4">
        <text>holo-[ACP] + malonyl-CoA = malonyl-[ACP] + CoA</text>
        <dbReference type="Rhea" id="RHEA:41792"/>
        <dbReference type="Rhea" id="RHEA-COMP:9623"/>
        <dbReference type="Rhea" id="RHEA-COMP:9685"/>
        <dbReference type="ChEBI" id="CHEBI:57287"/>
        <dbReference type="ChEBI" id="CHEBI:57384"/>
        <dbReference type="ChEBI" id="CHEBI:64479"/>
        <dbReference type="ChEBI" id="CHEBI:78449"/>
        <dbReference type="EC" id="2.3.1.39"/>
    </reaction>
</comment>
<name>A0A380P6Y2_STRGR</name>
<dbReference type="InterPro" id="IPR004410">
    <property type="entry name" value="Malonyl_CoA-ACP_transAc_FabD"/>
</dbReference>
<dbReference type="InterPro" id="IPR001227">
    <property type="entry name" value="Ac_transferase_dom_sf"/>
</dbReference>
<dbReference type="Pfam" id="PF21607">
    <property type="entry name" value="FabD_helical_ins"/>
    <property type="match status" value="1"/>
</dbReference>
<keyword evidence="3" id="KW-0012">Acyltransferase</keyword>
<evidence type="ECO:0000313" key="7">
    <source>
        <dbReference type="EMBL" id="SUP60637.1"/>
    </source>
</evidence>
<evidence type="ECO:0000256" key="1">
    <source>
        <dbReference type="ARBA" id="ARBA00013258"/>
    </source>
</evidence>
<dbReference type="GO" id="GO:0006633">
    <property type="term" value="P:fatty acid biosynthetic process"/>
    <property type="evidence" value="ECO:0007669"/>
    <property type="project" value="TreeGrafter"/>
</dbReference>
<dbReference type="Gene3D" id="3.20.20.70">
    <property type="entry name" value="Aldolase class I"/>
    <property type="match status" value="1"/>
</dbReference>
<evidence type="ECO:0000256" key="3">
    <source>
        <dbReference type="ARBA" id="ARBA00023315"/>
    </source>
</evidence>
<dbReference type="EMBL" id="UHID01000007">
    <property type="protein sequence ID" value="SUP60637.1"/>
    <property type="molecule type" value="Genomic_DNA"/>
</dbReference>
<organism evidence="7 8">
    <name type="scientific">Streptomyces griseus</name>
    <dbReference type="NCBI Taxonomy" id="1911"/>
    <lineage>
        <taxon>Bacteria</taxon>
        <taxon>Bacillati</taxon>
        <taxon>Actinomycetota</taxon>
        <taxon>Actinomycetes</taxon>
        <taxon>Kitasatosporales</taxon>
        <taxon>Streptomycetaceae</taxon>
        <taxon>Streptomyces</taxon>
    </lineage>
</organism>
<dbReference type="InterPro" id="IPR050858">
    <property type="entry name" value="Mal-CoA-ACP_Trans/PKS_FabD"/>
</dbReference>
<dbReference type="SMART" id="SM00827">
    <property type="entry name" value="PKS_AT"/>
    <property type="match status" value="1"/>
</dbReference>
<dbReference type="AlphaFoldDB" id="A0A380P6Y2"/>
<dbReference type="Gene3D" id="3.30.70.250">
    <property type="entry name" value="Malonyl-CoA ACP transacylase, ACP-binding"/>
    <property type="match status" value="1"/>
</dbReference>
<feature type="region of interest" description="Disordered" evidence="5">
    <location>
        <begin position="282"/>
        <end position="310"/>
    </location>
</feature>
<dbReference type="EC" id="2.3.1.39" evidence="1"/>
<evidence type="ECO:0000256" key="5">
    <source>
        <dbReference type="SAM" id="MobiDB-lite"/>
    </source>
</evidence>
<gene>
    <name evidence="7" type="primary">ozmM</name>
    <name evidence="7" type="ORF">NCTC7807_04708</name>
</gene>
<feature type="compositionally biased region" description="Basic and acidic residues" evidence="5">
    <location>
        <begin position="289"/>
        <end position="308"/>
    </location>
</feature>
<dbReference type="RefSeq" id="WP_100454151.1">
    <property type="nucleotide sequence ID" value="NZ_UHID01000007.1"/>
</dbReference>
<proteinExistence type="predicted"/>
<dbReference type="PANTHER" id="PTHR42681">
    <property type="entry name" value="MALONYL-COA-ACYL CARRIER PROTEIN TRANSACYLASE, MITOCHONDRIAL"/>
    <property type="match status" value="1"/>
</dbReference>
<dbReference type="InterPro" id="IPR013785">
    <property type="entry name" value="Aldolase_TIM"/>
</dbReference>
<dbReference type="InterPro" id="IPR016035">
    <property type="entry name" value="Acyl_Trfase/lysoPLipase"/>
</dbReference>
<feature type="domain" description="Malonyl-CoA:ACP transacylase (MAT)" evidence="6">
    <location>
        <begin position="5"/>
        <end position="307"/>
    </location>
</feature>
<dbReference type="Pfam" id="PF00698">
    <property type="entry name" value="Acyl_transf_1"/>
    <property type="match status" value="1"/>
</dbReference>
<dbReference type="PANTHER" id="PTHR42681:SF1">
    <property type="entry name" value="MALONYL-COA-ACYL CARRIER PROTEIN TRANSACYLASE, MITOCHONDRIAL"/>
    <property type="match status" value="1"/>
</dbReference>
<dbReference type="GO" id="GO:0004314">
    <property type="term" value="F:[acyl-carrier-protein] S-malonyltransferase activity"/>
    <property type="evidence" value="ECO:0007669"/>
    <property type="project" value="UniProtKB-EC"/>
</dbReference>
<dbReference type="GO" id="GO:0005829">
    <property type="term" value="C:cytosol"/>
    <property type="evidence" value="ECO:0007669"/>
    <property type="project" value="TreeGrafter"/>
</dbReference>
<reference evidence="7 8" key="1">
    <citation type="submission" date="2018-06" db="EMBL/GenBank/DDBJ databases">
        <authorList>
            <consortium name="Pathogen Informatics"/>
            <person name="Doyle S."/>
        </authorList>
    </citation>
    <scope>NUCLEOTIDE SEQUENCE [LARGE SCALE GENOMIC DNA]</scope>
    <source>
        <strain evidence="7 8">NCTC7807</strain>
    </source>
</reference>
<keyword evidence="2 7" id="KW-0808">Transferase</keyword>
<dbReference type="CDD" id="cd04742">
    <property type="entry name" value="NPD_FabD"/>
    <property type="match status" value="1"/>
</dbReference>